<dbReference type="InterPro" id="IPR003439">
    <property type="entry name" value="ABC_transporter-like_ATP-bd"/>
</dbReference>
<dbReference type="GO" id="GO:0140359">
    <property type="term" value="F:ABC-type transporter activity"/>
    <property type="evidence" value="ECO:0007669"/>
    <property type="project" value="InterPro"/>
</dbReference>
<keyword evidence="3 8" id="KW-0812">Transmembrane</keyword>
<dbReference type="SMART" id="SM00382">
    <property type="entry name" value="AAA"/>
    <property type="match status" value="1"/>
</dbReference>
<dbReference type="GO" id="GO:0016020">
    <property type="term" value="C:membrane"/>
    <property type="evidence" value="ECO:0007669"/>
    <property type="project" value="InterPro"/>
</dbReference>
<dbReference type="EMBL" id="HBGW01092324">
    <property type="protein sequence ID" value="CAD9640760.1"/>
    <property type="molecule type" value="Transcribed_RNA"/>
</dbReference>
<evidence type="ECO:0000256" key="8">
    <source>
        <dbReference type="SAM" id="Phobius"/>
    </source>
</evidence>
<organism evidence="11">
    <name type="scientific">Zooxanthella nutricula</name>
    <dbReference type="NCBI Taxonomy" id="1333877"/>
    <lineage>
        <taxon>Eukaryota</taxon>
        <taxon>Sar</taxon>
        <taxon>Alveolata</taxon>
        <taxon>Dinophyceae</taxon>
        <taxon>Peridiniales</taxon>
        <taxon>Peridiniales incertae sedis</taxon>
        <taxon>Zooxanthella</taxon>
    </lineage>
</organism>
<dbReference type="GO" id="GO:0005524">
    <property type="term" value="F:ATP binding"/>
    <property type="evidence" value="ECO:0007669"/>
    <property type="project" value="UniProtKB-KW"/>
</dbReference>
<protein>
    <recommendedName>
        <fullName evidence="12">ABC transporter domain-containing protein</fullName>
    </recommendedName>
</protein>
<dbReference type="CDD" id="cd03223">
    <property type="entry name" value="ABCD_peroxisomal_ALDP"/>
    <property type="match status" value="1"/>
</dbReference>
<dbReference type="InterPro" id="IPR011527">
    <property type="entry name" value="ABC1_TM_dom"/>
</dbReference>
<keyword evidence="5" id="KW-0067">ATP-binding</keyword>
<dbReference type="PANTHER" id="PTHR11384:SF55">
    <property type="entry name" value="ATP-BINDING CASSETTE TRANSPORTER"/>
    <property type="match status" value="1"/>
</dbReference>
<accession>A0A7S2QFB9</accession>
<feature type="domain" description="ABC transmembrane type-1" evidence="10">
    <location>
        <begin position="92"/>
        <end position="381"/>
    </location>
</feature>
<dbReference type="Gene3D" id="1.20.1560.10">
    <property type="entry name" value="ABC transporter type 1, transmembrane domain"/>
    <property type="match status" value="1"/>
</dbReference>
<evidence type="ECO:0000256" key="1">
    <source>
        <dbReference type="ARBA" id="ARBA00008575"/>
    </source>
</evidence>
<evidence type="ECO:0000256" key="7">
    <source>
        <dbReference type="ARBA" id="ARBA00023136"/>
    </source>
</evidence>
<sequence>MAASPGPLRRRSAFGAMILQAKQHVQARWRAWAWRGDARMCSRYKRVSKDTEDPAESAIQQQPVSVHRAAWRLTAAYFGARATRCGAVRLLVLVAVLLLANTGAFLVYSNIQRDFTTALEAKDMDKFYGGLFSTGVLILVALPLTGLHRYTGGILQLRWNAALTRRLARSYLEGQVAGQNSFYRLTLTGEIDNPDQRICDDVRCFVETFYKLVEDTVGTVLRVAGFSVVLFNVSPFICFGVLLYAVLGTVGASAIFGRSLMSYSNVSVQQGANMRYKLIHTRENSESIAFFRGGSAEWQRFDQLFAQLLGTTWHLILVGCGLAVFNRAFHWATFAVTPLLVAPKYMRGEVEFGVLTQVGMAFNVVLDGLALVMHNLGELSKLTVSVQRLHALEIALAAQEDIARQNAAGAGVTCIATCGVQPGVAAVLQVANVTLRTPLRKGAVPRTLVEDMSFEVLAGQSLLIVGASGIGKSSLLRAVAGLWNNGCGHVALERDRCYFMPQRPYMFAGSLREQLLYPSPDRPAVPEAELKQALSDVNLGYLLDHHNFSDVKDWSGLLSLGEQQRINFARLLLQHDIPLALLDEGTSACDPSNEQHLYELLQQRARSFVSVGHRPALRRFHTHALQLQHSRTAGTPALHRVMRMAEYAAASPGSE</sequence>
<evidence type="ECO:0000256" key="3">
    <source>
        <dbReference type="ARBA" id="ARBA00022692"/>
    </source>
</evidence>
<dbReference type="InterPro" id="IPR003593">
    <property type="entry name" value="AAA+_ATPase"/>
</dbReference>
<dbReference type="PANTHER" id="PTHR11384">
    <property type="entry name" value="ATP-BINDING CASSETTE, SUB-FAMILY D MEMBER"/>
    <property type="match status" value="1"/>
</dbReference>
<proteinExistence type="inferred from homology"/>
<dbReference type="InterPro" id="IPR017871">
    <property type="entry name" value="ABC_transporter-like_CS"/>
</dbReference>
<keyword evidence="6 8" id="KW-1133">Transmembrane helix</keyword>
<keyword evidence="7 8" id="KW-0472">Membrane</keyword>
<evidence type="ECO:0000313" key="11">
    <source>
        <dbReference type="EMBL" id="CAD9640760.1"/>
    </source>
</evidence>
<dbReference type="AlphaFoldDB" id="A0A7S2QFB9"/>
<keyword evidence="4" id="KW-0547">Nucleotide-binding</keyword>
<dbReference type="GO" id="GO:0016887">
    <property type="term" value="F:ATP hydrolysis activity"/>
    <property type="evidence" value="ECO:0007669"/>
    <property type="project" value="InterPro"/>
</dbReference>
<dbReference type="SUPFAM" id="SSF52540">
    <property type="entry name" value="P-loop containing nucleoside triphosphate hydrolases"/>
    <property type="match status" value="1"/>
</dbReference>
<dbReference type="Pfam" id="PF00005">
    <property type="entry name" value="ABC_tran"/>
    <property type="match status" value="1"/>
</dbReference>
<feature type="transmembrane region" description="Helical" evidence="8">
    <location>
        <begin position="229"/>
        <end position="256"/>
    </location>
</feature>
<dbReference type="PROSITE" id="PS50893">
    <property type="entry name" value="ABC_TRANSPORTER_2"/>
    <property type="match status" value="1"/>
</dbReference>
<evidence type="ECO:0000256" key="6">
    <source>
        <dbReference type="ARBA" id="ARBA00022989"/>
    </source>
</evidence>
<evidence type="ECO:0008006" key="12">
    <source>
        <dbReference type="Google" id="ProtNLM"/>
    </source>
</evidence>
<dbReference type="PROSITE" id="PS50929">
    <property type="entry name" value="ABC_TM1F"/>
    <property type="match status" value="1"/>
</dbReference>
<dbReference type="Pfam" id="PF06472">
    <property type="entry name" value="ABC_membrane_2"/>
    <property type="match status" value="1"/>
</dbReference>
<evidence type="ECO:0000256" key="5">
    <source>
        <dbReference type="ARBA" id="ARBA00022840"/>
    </source>
</evidence>
<dbReference type="SUPFAM" id="SSF90123">
    <property type="entry name" value="ABC transporter transmembrane region"/>
    <property type="match status" value="1"/>
</dbReference>
<evidence type="ECO:0000259" key="9">
    <source>
        <dbReference type="PROSITE" id="PS50893"/>
    </source>
</evidence>
<evidence type="ECO:0000259" key="10">
    <source>
        <dbReference type="PROSITE" id="PS50929"/>
    </source>
</evidence>
<dbReference type="PROSITE" id="PS00211">
    <property type="entry name" value="ABC_TRANSPORTER_1"/>
    <property type="match status" value="1"/>
</dbReference>
<feature type="domain" description="ABC transporter" evidence="9">
    <location>
        <begin position="428"/>
        <end position="654"/>
    </location>
</feature>
<dbReference type="InterPro" id="IPR036640">
    <property type="entry name" value="ABC1_TM_sf"/>
</dbReference>
<keyword evidence="2" id="KW-0813">Transport</keyword>
<evidence type="ECO:0000256" key="2">
    <source>
        <dbReference type="ARBA" id="ARBA00022448"/>
    </source>
</evidence>
<feature type="transmembrane region" description="Helical" evidence="8">
    <location>
        <begin position="127"/>
        <end position="147"/>
    </location>
</feature>
<reference evidence="11" key="1">
    <citation type="submission" date="2021-01" db="EMBL/GenBank/DDBJ databases">
        <authorList>
            <person name="Corre E."/>
            <person name="Pelletier E."/>
            <person name="Niang G."/>
            <person name="Scheremetjew M."/>
            <person name="Finn R."/>
            <person name="Kale V."/>
            <person name="Holt S."/>
            <person name="Cochrane G."/>
            <person name="Meng A."/>
            <person name="Brown T."/>
            <person name="Cohen L."/>
        </authorList>
    </citation>
    <scope>NUCLEOTIDE SEQUENCE</scope>
    <source>
        <strain evidence="11">RCC3387</strain>
    </source>
</reference>
<gene>
    <name evidence="11" type="ORF">BRAN1462_LOCUS58582</name>
</gene>
<dbReference type="InterPro" id="IPR027417">
    <property type="entry name" value="P-loop_NTPase"/>
</dbReference>
<comment type="similarity">
    <text evidence="1">Belongs to the ABC transporter superfamily. ABCD family. Peroxisomal fatty acyl CoA transporter (TC 3.A.1.203) subfamily.</text>
</comment>
<feature type="transmembrane region" description="Helical" evidence="8">
    <location>
        <begin position="87"/>
        <end position="107"/>
    </location>
</feature>
<dbReference type="Gene3D" id="3.40.50.300">
    <property type="entry name" value="P-loop containing nucleotide triphosphate hydrolases"/>
    <property type="match status" value="1"/>
</dbReference>
<evidence type="ECO:0000256" key="4">
    <source>
        <dbReference type="ARBA" id="ARBA00022741"/>
    </source>
</evidence>
<dbReference type="InterPro" id="IPR050835">
    <property type="entry name" value="ABC_transporter_sub-D"/>
</dbReference>
<name>A0A7S2QFB9_9DINO</name>